<evidence type="ECO:0000313" key="2">
    <source>
        <dbReference type="Proteomes" id="UP000478052"/>
    </source>
</evidence>
<keyword evidence="2" id="KW-1185">Reference proteome</keyword>
<comment type="caution">
    <text evidence="1">The sequence shown here is derived from an EMBL/GenBank/DDBJ whole genome shotgun (WGS) entry which is preliminary data.</text>
</comment>
<sequence length="38" mass="4230">MTDALARRVAKQINASVKKQTDYVIPSVMLLNLVQINS</sequence>
<dbReference type="AlphaFoldDB" id="A0A6G0YQ73"/>
<name>A0A6G0YQ73_APHCR</name>
<accession>A0A6G0YQ73</accession>
<dbReference type="Proteomes" id="UP000478052">
    <property type="component" value="Unassembled WGS sequence"/>
</dbReference>
<gene>
    <name evidence="1" type="ORF">FWK35_00016762</name>
</gene>
<dbReference type="EMBL" id="VUJU01002943">
    <property type="protein sequence ID" value="KAF0759598.1"/>
    <property type="molecule type" value="Genomic_DNA"/>
</dbReference>
<evidence type="ECO:0000313" key="1">
    <source>
        <dbReference type="EMBL" id="KAF0759598.1"/>
    </source>
</evidence>
<protein>
    <submittedName>
        <fullName evidence="1">Uncharacterized protein</fullName>
    </submittedName>
</protein>
<reference evidence="1 2" key="1">
    <citation type="submission" date="2019-08" db="EMBL/GenBank/DDBJ databases">
        <title>Whole genome of Aphis craccivora.</title>
        <authorList>
            <person name="Voronova N.V."/>
            <person name="Shulinski R.S."/>
            <person name="Bandarenka Y.V."/>
            <person name="Zhorov D.G."/>
            <person name="Warner D."/>
        </authorList>
    </citation>
    <scope>NUCLEOTIDE SEQUENCE [LARGE SCALE GENOMIC DNA]</scope>
    <source>
        <strain evidence="1">180601</strain>
        <tissue evidence="1">Whole Body</tissue>
    </source>
</reference>
<organism evidence="1 2">
    <name type="scientific">Aphis craccivora</name>
    <name type="common">Cowpea aphid</name>
    <dbReference type="NCBI Taxonomy" id="307492"/>
    <lineage>
        <taxon>Eukaryota</taxon>
        <taxon>Metazoa</taxon>
        <taxon>Ecdysozoa</taxon>
        <taxon>Arthropoda</taxon>
        <taxon>Hexapoda</taxon>
        <taxon>Insecta</taxon>
        <taxon>Pterygota</taxon>
        <taxon>Neoptera</taxon>
        <taxon>Paraneoptera</taxon>
        <taxon>Hemiptera</taxon>
        <taxon>Sternorrhyncha</taxon>
        <taxon>Aphidomorpha</taxon>
        <taxon>Aphidoidea</taxon>
        <taxon>Aphididae</taxon>
        <taxon>Aphidini</taxon>
        <taxon>Aphis</taxon>
        <taxon>Aphis</taxon>
    </lineage>
</organism>
<proteinExistence type="predicted"/>